<dbReference type="EC" id="2.7.7.14" evidence="10"/>
<dbReference type="NCBIfam" id="TIGR00125">
    <property type="entry name" value="cyt_tran_rel"/>
    <property type="match status" value="2"/>
</dbReference>
<reference evidence="14 15" key="1">
    <citation type="submission" date="2019-09" db="EMBL/GenBank/DDBJ databases">
        <authorList>
            <person name="Brejova B."/>
        </authorList>
    </citation>
    <scope>NUCLEOTIDE SEQUENCE [LARGE SCALE GENOMIC DNA]</scope>
</reference>
<evidence type="ECO:0000256" key="4">
    <source>
        <dbReference type="ARBA" id="ARBA00022679"/>
    </source>
</evidence>
<evidence type="ECO:0000256" key="7">
    <source>
        <dbReference type="ARBA" id="ARBA00023209"/>
    </source>
</evidence>
<dbReference type="CDD" id="cd02174">
    <property type="entry name" value="CCT"/>
    <property type="match status" value="1"/>
</dbReference>
<feature type="domain" description="Cytidyltransferase-like" evidence="13">
    <location>
        <begin position="230"/>
        <end position="374"/>
    </location>
</feature>
<dbReference type="InterPro" id="IPR004821">
    <property type="entry name" value="Cyt_trans-like"/>
</dbReference>
<dbReference type="GeneID" id="43579083"/>
<feature type="region of interest" description="Disordered" evidence="12">
    <location>
        <begin position="326"/>
        <end position="345"/>
    </location>
</feature>
<keyword evidence="4" id="KW-0808">Transferase</keyword>
<dbReference type="GO" id="GO:0005737">
    <property type="term" value="C:cytoplasm"/>
    <property type="evidence" value="ECO:0007669"/>
    <property type="project" value="TreeGrafter"/>
</dbReference>
<evidence type="ECO:0000256" key="10">
    <source>
        <dbReference type="ARBA" id="ARBA00024221"/>
    </source>
</evidence>
<keyword evidence="3" id="KW-0444">Lipid biosynthesis</keyword>
<sequence length="412" mass="44848">MTTSDSSLRDDRIWIDGCFDFAHHGHAGAMLQARQLGTELFVGVHSDEAIGLNKGPVVMSLNERVAAVDACKWSTASVAGAPYVTDPKVMDDYGCRYVVHGDDITTDADGNDCYQVVKDCGRFLVVKRTPNISTTDLVGRMLSTSTSHHIAPIVSTETTSLGDLKTANAGHHLFSDDSLERFRLYATAADGKSAGAGVFVWRGDNKLTQVIEPSSEIALKLQSAGQVYYVDGGFDLFFMGHIEFLKVVHARAKAAGAIVVVGIHDDATVNSTKGKSYPIMNLFERALCVLQCRYVDAVILGAPFVPSAKFLAAIGPEIKVTKVLHGPTPIETQNGEAADDEEDDPYKDAKAAGIFEQVESHPYQRVSSATIVERVLSHREEYEERQRRKGWKAENEKKLEAAEKESIAGVEV</sequence>
<dbReference type="EMBL" id="CABVLU010000001">
    <property type="protein sequence ID" value="VVT44014.1"/>
    <property type="molecule type" value="Genomic_DNA"/>
</dbReference>
<evidence type="ECO:0000256" key="12">
    <source>
        <dbReference type="SAM" id="MobiDB-lite"/>
    </source>
</evidence>
<name>A0A5E8AZ83_9ASCO</name>
<protein>
    <recommendedName>
        <fullName evidence="10">ethanolamine-phosphate cytidylyltransferase</fullName>
        <ecNumber evidence="10">2.7.7.14</ecNumber>
    </recommendedName>
    <alternativeName>
        <fullName evidence="11">CTP:phosphoethanolamine cytidylyltransferase</fullName>
    </alternativeName>
</protein>
<gene>
    <name evidence="14" type="ORF">SAPINGB_P000259</name>
</gene>
<evidence type="ECO:0000256" key="1">
    <source>
        <dbReference type="ARBA" id="ARBA00005189"/>
    </source>
</evidence>
<organism evidence="14 15">
    <name type="scientific">Magnusiomyces paraingens</name>
    <dbReference type="NCBI Taxonomy" id="2606893"/>
    <lineage>
        <taxon>Eukaryota</taxon>
        <taxon>Fungi</taxon>
        <taxon>Dikarya</taxon>
        <taxon>Ascomycota</taxon>
        <taxon>Saccharomycotina</taxon>
        <taxon>Dipodascomycetes</taxon>
        <taxon>Dipodascales</taxon>
        <taxon>Dipodascaceae</taxon>
        <taxon>Magnusiomyces</taxon>
    </lineage>
</organism>
<dbReference type="PANTHER" id="PTHR45780">
    <property type="entry name" value="ETHANOLAMINE-PHOSPHATE CYTIDYLYLTRANSFERASE"/>
    <property type="match status" value="1"/>
</dbReference>
<dbReference type="Gene3D" id="3.40.50.620">
    <property type="entry name" value="HUPs"/>
    <property type="match status" value="2"/>
</dbReference>
<dbReference type="SUPFAM" id="SSF52374">
    <property type="entry name" value="Nucleotidylyl transferase"/>
    <property type="match status" value="2"/>
</dbReference>
<evidence type="ECO:0000313" key="15">
    <source>
        <dbReference type="Proteomes" id="UP000398389"/>
    </source>
</evidence>
<evidence type="ECO:0000256" key="3">
    <source>
        <dbReference type="ARBA" id="ARBA00022516"/>
    </source>
</evidence>
<keyword evidence="8" id="KW-1208">Phospholipid metabolism</keyword>
<comment type="similarity">
    <text evidence="2">Belongs to the cytidylyltransferase family.</text>
</comment>
<accession>A0A5E8AZ83</accession>
<dbReference type="InterPro" id="IPR044608">
    <property type="entry name" value="Ect1/PCYT2"/>
</dbReference>
<keyword evidence="7" id="KW-0594">Phospholipid biosynthesis</keyword>
<evidence type="ECO:0000256" key="6">
    <source>
        <dbReference type="ARBA" id="ARBA00023098"/>
    </source>
</evidence>
<proteinExistence type="inferred from homology"/>
<comment type="pathway">
    <text evidence="9">Phospholipid metabolism; phosphatidylethanolamine biosynthesis; phosphatidylethanolamine from ethanolamine: step 2/3.</text>
</comment>
<dbReference type="AlphaFoldDB" id="A0A5E8AZ83"/>
<feature type="region of interest" description="Disordered" evidence="12">
    <location>
        <begin position="382"/>
        <end position="412"/>
    </location>
</feature>
<dbReference type="Pfam" id="PF01467">
    <property type="entry name" value="CTP_transf_like"/>
    <property type="match status" value="2"/>
</dbReference>
<dbReference type="GO" id="GO:0004306">
    <property type="term" value="F:ethanolamine-phosphate cytidylyltransferase activity"/>
    <property type="evidence" value="ECO:0007669"/>
    <property type="project" value="UniProtKB-EC"/>
</dbReference>
<evidence type="ECO:0000256" key="2">
    <source>
        <dbReference type="ARBA" id="ARBA00010101"/>
    </source>
</evidence>
<dbReference type="Proteomes" id="UP000398389">
    <property type="component" value="Unassembled WGS sequence"/>
</dbReference>
<keyword evidence="5" id="KW-0548">Nucleotidyltransferase</keyword>
<dbReference type="GO" id="GO:0006646">
    <property type="term" value="P:phosphatidylethanolamine biosynthetic process"/>
    <property type="evidence" value="ECO:0007669"/>
    <property type="project" value="UniProtKB-UniPathway"/>
</dbReference>
<dbReference type="PANTHER" id="PTHR45780:SF2">
    <property type="entry name" value="ETHANOLAMINE-PHOSPHATE CYTIDYLYLTRANSFERASE"/>
    <property type="match status" value="1"/>
</dbReference>
<comment type="pathway">
    <text evidence="1">Lipid metabolism.</text>
</comment>
<evidence type="ECO:0000256" key="9">
    <source>
        <dbReference type="ARBA" id="ARBA00024191"/>
    </source>
</evidence>
<evidence type="ECO:0000256" key="5">
    <source>
        <dbReference type="ARBA" id="ARBA00022695"/>
    </source>
</evidence>
<dbReference type="RefSeq" id="XP_031850874.1">
    <property type="nucleotide sequence ID" value="XM_031994983.1"/>
</dbReference>
<dbReference type="UniPathway" id="UPA00558">
    <property type="reaction ID" value="UER00742"/>
</dbReference>
<dbReference type="InterPro" id="IPR014729">
    <property type="entry name" value="Rossmann-like_a/b/a_fold"/>
</dbReference>
<evidence type="ECO:0000256" key="8">
    <source>
        <dbReference type="ARBA" id="ARBA00023264"/>
    </source>
</evidence>
<feature type="compositionally biased region" description="Basic and acidic residues" evidence="12">
    <location>
        <begin position="382"/>
        <end position="406"/>
    </location>
</feature>
<evidence type="ECO:0000259" key="13">
    <source>
        <dbReference type="Pfam" id="PF01467"/>
    </source>
</evidence>
<keyword evidence="6" id="KW-0443">Lipid metabolism</keyword>
<evidence type="ECO:0000313" key="14">
    <source>
        <dbReference type="EMBL" id="VVT44014.1"/>
    </source>
</evidence>
<dbReference type="InterPro" id="IPR041723">
    <property type="entry name" value="CCT"/>
</dbReference>
<dbReference type="OrthoDB" id="40021at2759"/>
<evidence type="ECO:0000256" key="11">
    <source>
        <dbReference type="ARBA" id="ARBA00031473"/>
    </source>
</evidence>
<keyword evidence="15" id="KW-1185">Reference proteome</keyword>
<feature type="domain" description="Cytidyltransferase-like" evidence="13">
    <location>
        <begin position="15"/>
        <end position="138"/>
    </location>
</feature>